<feature type="compositionally biased region" description="Basic and acidic residues" evidence="1">
    <location>
        <begin position="77"/>
        <end position="92"/>
    </location>
</feature>
<sequence length="315" mass="35273">MTNSKSNKRNAKKTPSNEDPMWKSDWSTVPEASSLEVFDMGECATWIQQLVQRKERAQRQGKDKMALKLEKEINSAKAEQRKREKEVAKDAANDSSVEVIDSEDDDDWDTLGASTPPYRLVRAEEYSGFLELAVRRGPPSTDQRKKGRILKRLSVRLIGERGTPAYGLTEEAFLWRKKTRMSVGEEGWQKLVKDPKITASTFCLIGGQFKDVAKGSATSLFARMTMMNLASLVPDAQAKMLAEEALSCGQALTGALADFCQHRHLDNVKQPDVKGGASTIQLFDIGDDQDAEDLETMMEIPKLETQKKGVRRVRD</sequence>
<gene>
    <name evidence="2" type="ORF">NSCI0253_LOCUS23585</name>
</gene>
<protein>
    <submittedName>
        <fullName evidence="2">Uncharacterized protein</fullName>
    </submittedName>
</protein>
<proteinExistence type="predicted"/>
<evidence type="ECO:0000256" key="1">
    <source>
        <dbReference type="SAM" id="MobiDB-lite"/>
    </source>
</evidence>
<feature type="compositionally biased region" description="Basic residues" evidence="1">
    <location>
        <begin position="1"/>
        <end position="12"/>
    </location>
</feature>
<name>A0A7S1AC13_NOCSC</name>
<dbReference type="EMBL" id="HBFQ01033487">
    <property type="protein sequence ID" value="CAD8849235.1"/>
    <property type="molecule type" value="Transcribed_RNA"/>
</dbReference>
<dbReference type="AlphaFoldDB" id="A0A7S1AC13"/>
<reference evidence="2" key="1">
    <citation type="submission" date="2021-01" db="EMBL/GenBank/DDBJ databases">
        <authorList>
            <person name="Corre E."/>
            <person name="Pelletier E."/>
            <person name="Niang G."/>
            <person name="Scheremetjew M."/>
            <person name="Finn R."/>
            <person name="Kale V."/>
            <person name="Holt S."/>
            <person name="Cochrane G."/>
            <person name="Meng A."/>
            <person name="Brown T."/>
            <person name="Cohen L."/>
        </authorList>
    </citation>
    <scope>NUCLEOTIDE SEQUENCE</scope>
</reference>
<evidence type="ECO:0000313" key="2">
    <source>
        <dbReference type="EMBL" id="CAD8849235.1"/>
    </source>
</evidence>
<accession>A0A7S1AC13</accession>
<organism evidence="2">
    <name type="scientific">Noctiluca scintillans</name>
    <name type="common">Sea sparkle</name>
    <name type="synonym">Red tide dinoflagellate</name>
    <dbReference type="NCBI Taxonomy" id="2966"/>
    <lineage>
        <taxon>Eukaryota</taxon>
        <taxon>Sar</taxon>
        <taxon>Alveolata</taxon>
        <taxon>Dinophyceae</taxon>
        <taxon>Noctilucales</taxon>
        <taxon>Noctilucaceae</taxon>
        <taxon>Noctiluca</taxon>
    </lineage>
</organism>
<feature type="region of interest" description="Disordered" evidence="1">
    <location>
        <begin position="77"/>
        <end position="108"/>
    </location>
</feature>
<feature type="region of interest" description="Disordered" evidence="1">
    <location>
        <begin position="1"/>
        <end position="27"/>
    </location>
</feature>